<gene>
    <name evidence="1" type="ORF">QAD02_019257</name>
</gene>
<reference evidence="1" key="1">
    <citation type="submission" date="2023-04" db="EMBL/GenBank/DDBJ databases">
        <title>A chromosome-level genome assembly of the parasitoid wasp Eretmocerus hayati.</title>
        <authorList>
            <person name="Zhong Y."/>
            <person name="Liu S."/>
            <person name="Liu Y."/>
        </authorList>
    </citation>
    <scope>NUCLEOTIDE SEQUENCE</scope>
    <source>
        <strain evidence="1">ZJU_SS_LIU_2023</strain>
    </source>
</reference>
<comment type="caution">
    <text evidence="1">The sequence shown here is derived from an EMBL/GenBank/DDBJ whole genome shotgun (WGS) entry which is preliminary data.</text>
</comment>
<dbReference type="Proteomes" id="UP001239111">
    <property type="component" value="Chromosome 1"/>
</dbReference>
<organism evidence="1 2">
    <name type="scientific">Eretmocerus hayati</name>
    <dbReference type="NCBI Taxonomy" id="131215"/>
    <lineage>
        <taxon>Eukaryota</taxon>
        <taxon>Metazoa</taxon>
        <taxon>Ecdysozoa</taxon>
        <taxon>Arthropoda</taxon>
        <taxon>Hexapoda</taxon>
        <taxon>Insecta</taxon>
        <taxon>Pterygota</taxon>
        <taxon>Neoptera</taxon>
        <taxon>Endopterygota</taxon>
        <taxon>Hymenoptera</taxon>
        <taxon>Apocrita</taxon>
        <taxon>Proctotrupomorpha</taxon>
        <taxon>Chalcidoidea</taxon>
        <taxon>Aphelinidae</taxon>
        <taxon>Aphelininae</taxon>
        <taxon>Eretmocerus</taxon>
    </lineage>
</organism>
<evidence type="ECO:0000313" key="2">
    <source>
        <dbReference type="Proteomes" id="UP001239111"/>
    </source>
</evidence>
<accession>A0ACC2PJ69</accession>
<evidence type="ECO:0000313" key="1">
    <source>
        <dbReference type="EMBL" id="KAJ8683465.1"/>
    </source>
</evidence>
<name>A0ACC2PJ69_9HYME</name>
<dbReference type="EMBL" id="CM056741">
    <property type="protein sequence ID" value="KAJ8683465.1"/>
    <property type="molecule type" value="Genomic_DNA"/>
</dbReference>
<proteinExistence type="predicted"/>
<sequence>MTENGEKSAPRIRLGRVVGKRAVPCIILKQDPSEADDGTLSGQEISTRSDPVFEMEEVIVEGECRDGTMEFEHGTTYYISEMSIPDSEELHNDHLYYSPDPDDNENSETEGVCRYSIEQFKDDEKGILYFTGLDSYGKFIAIFHTLGNNSHEMDFEESQPSNLSAENKLFLTLWKLRRNCEDYELGKHFGISKETMRTIFKKMILFMVSKFSLLDIWPTPEFMQPYIPQGSELNYFPATGNIGRSVILTNLENYVKKNIKKFRILSQKLHPAYSHLGTEITGICIILCAFMEIIKA</sequence>
<protein>
    <submittedName>
        <fullName evidence="1">Uncharacterized protein</fullName>
    </submittedName>
</protein>
<keyword evidence="2" id="KW-1185">Reference proteome</keyword>